<dbReference type="GO" id="GO:0008168">
    <property type="term" value="F:methyltransferase activity"/>
    <property type="evidence" value="ECO:0007669"/>
    <property type="project" value="UniProtKB-KW"/>
</dbReference>
<sequence length="252" mass="27909">MSSNIFFYIIIFLLGITIGSFTNVCIYRIPAKEDIVIKPSRCMGCGKRLKWYELIPVMSWICLGGRCRSCKMPISVQYPLIEAVNGILYIGIYMINGRKAESLLYCLLASALLTLSVIDLRTYEIPFGINLFILALGLIRLALDYRNWELYVIGFFTVSVFLGLLILLSKGKAIGGGDMKLMAAAGLLLGWKLIILAFLIACILGAVIHSIRMRVMKEGNVLAMGPYLAAGIMLAALFGNTWISWYIGLLVS</sequence>
<name>A0A4R1QPE0_9FIRM</name>
<reference evidence="10 11" key="1">
    <citation type="submission" date="2019-03" db="EMBL/GenBank/DDBJ databases">
        <title>Genomic Encyclopedia of Type Strains, Phase IV (KMG-IV): sequencing the most valuable type-strain genomes for metagenomic binning, comparative biology and taxonomic classification.</title>
        <authorList>
            <person name="Goeker M."/>
        </authorList>
    </citation>
    <scope>NUCLEOTIDE SEQUENCE [LARGE SCALE GENOMIC DNA]</scope>
    <source>
        <strain evidence="10 11">DSM 100556</strain>
    </source>
</reference>
<evidence type="ECO:0000259" key="8">
    <source>
        <dbReference type="Pfam" id="PF01478"/>
    </source>
</evidence>
<evidence type="ECO:0000256" key="6">
    <source>
        <dbReference type="ARBA" id="ARBA00023136"/>
    </source>
</evidence>
<feature type="transmembrane region" description="Helical" evidence="7">
    <location>
        <begin position="6"/>
        <end position="29"/>
    </location>
</feature>
<keyword evidence="10" id="KW-0808">Transferase</keyword>
<dbReference type="STRING" id="1469948.GCA_000732725_01103"/>
<feature type="transmembrane region" description="Helical" evidence="7">
    <location>
        <begin position="150"/>
        <end position="169"/>
    </location>
</feature>
<keyword evidence="6 7" id="KW-0472">Membrane</keyword>
<dbReference type="Gene3D" id="1.20.120.1220">
    <property type="match status" value="1"/>
</dbReference>
<dbReference type="InterPro" id="IPR010627">
    <property type="entry name" value="Prepilin_pept_A24_N"/>
</dbReference>
<feature type="transmembrane region" description="Helical" evidence="7">
    <location>
        <begin position="181"/>
        <end position="207"/>
    </location>
</feature>
<dbReference type="GO" id="GO:0032259">
    <property type="term" value="P:methylation"/>
    <property type="evidence" value="ECO:0007669"/>
    <property type="project" value="UniProtKB-KW"/>
</dbReference>
<evidence type="ECO:0000256" key="3">
    <source>
        <dbReference type="ARBA" id="ARBA00022475"/>
    </source>
</evidence>
<dbReference type="GO" id="GO:0005886">
    <property type="term" value="C:plasma membrane"/>
    <property type="evidence" value="ECO:0007669"/>
    <property type="project" value="UniProtKB-SubCell"/>
</dbReference>
<dbReference type="GO" id="GO:0006465">
    <property type="term" value="P:signal peptide processing"/>
    <property type="evidence" value="ECO:0007669"/>
    <property type="project" value="TreeGrafter"/>
</dbReference>
<dbReference type="InterPro" id="IPR050882">
    <property type="entry name" value="Prepilin_peptidase/N-MTase"/>
</dbReference>
<evidence type="ECO:0000313" key="10">
    <source>
        <dbReference type="EMBL" id="TCL55598.1"/>
    </source>
</evidence>
<dbReference type="PANTHER" id="PTHR30487">
    <property type="entry name" value="TYPE 4 PREPILIN-LIKE PROTEINS LEADER PEPTIDE-PROCESSING ENZYME"/>
    <property type="match status" value="1"/>
</dbReference>
<dbReference type="Pfam" id="PF01478">
    <property type="entry name" value="Peptidase_A24"/>
    <property type="match status" value="1"/>
</dbReference>
<feature type="transmembrane region" description="Helical" evidence="7">
    <location>
        <begin position="102"/>
        <end position="119"/>
    </location>
</feature>
<feature type="transmembrane region" description="Helical" evidence="7">
    <location>
        <begin position="125"/>
        <end position="143"/>
    </location>
</feature>
<comment type="subcellular location">
    <subcellularLocation>
        <location evidence="1">Cell membrane</location>
        <topology evidence="1">Multi-pass membrane protein</topology>
    </subcellularLocation>
</comment>
<evidence type="ECO:0000256" key="1">
    <source>
        <dbReference type="ARBA" id="ARBA00004651"/>
    </source>
</evidence>
<dbReference type="RefSeq" id="WP_031389835.1">
    <property type="nucleotide sequence ID" value="NZ_JPNB01000001.1"/>
</dbReference>
<proteinExistence type="inferred from homology"/>
<dbReference type="InterPro" id="IPR000045">
    <property type="entry name" value="Prepilin_IV_endopep_pep"/>
</dbReference>
<feature type="domain" description="Prepilin peptidase A24 N-terminal" evidence="9">
    <location>
        <begin position="13"/>
        <end position="94"/>
    </location>
</feature>
<evidence type="ECO:0000313" key="11">
    <source>
        <dbReference type="Proteomes" id="UP000295718"/>
    </source>
</evidence>
<evidence type="ECO:0000259" key="9">
    <source>
        <dbReference type="Pfam" id="PF06750"/>
    </source>
</evidence>
<evidence type="ECO:0000256" key="5">
    <source>
        <dbReference type="ARBA" id="ARBA00022989"/>
    </source>
</evidence>
<keyword evidence="5 7" id="KW-1133">Transmembrane helix</keyword>
<keyword evidence="4 7" id="KW-0812">Transmembrane</keyword>
<dbReference type="GO" id="GO:0004190">
    <property type="term" value="F:aspartic-type endopeptidase activity"/>
    <property type="evidence" value="ECO:0007669"/>
    <property type="project" value="InterPro"/>
</dbReference>
<evidence type="ECO:0000256" key="4">
    <source>
        <dbReference type="ARBA" id="ARBA00022692"/>
    </source>
</evidence>
<keyword evidence="10" id="KW-0489">Methyltransferase</keyword>
<dbReference type="AlphaFoldDB" id="A0A4R1QPE0"/>
<feature type="transmembrane region" description="Helical" evidence="7">
    <location>
        <begin position="227"/>
        <end position="247"/>
    </location>
</feature>
<comment type="caution">
    <text evidence="10">The sequence shown here is derived from an EMBL/GenBank/DDBJ whole genome shotgun (WGS) entry which is preliminary data.</text>
</comment>
<accession>A0A4R1QPE0</accession>
<dbReference type="OrthoDB" id="9789291at2"/>
<evidence type="ECO:0000256" key="2">
    <source>
        <dbReference type="ARBA" id="ARBA00005801"/>
    </source>
</evidence>
<keyword evidence="3" id="KW-1003">Cell membrane</keyword>
<keyword evidence="11" id="KW-1185">Reference proteome</keyword>
<dbReference type="PANTHER" id="PTHR30487:SF0">
    <property type="entry name" value="PREPILIN LEADER PEPTIDASE_N-METHYLTRANSFERASE-RELATED"/>
    <property type="match status" value="1"/>
</dbReference>
<feature type="domain" description="Prepilin type IV endopeptidase peptidase" evidence="8">
    <location>
        <begin position="106"/>
        <end position="208"/>
    </location>
</feature>
<dbReference type="Proteomes" id="UP000295718">
    <property type="component" value="Unassembled WGS sequence"/>
</dbReference>
<protein>
    <submittedName>
        <fullName evidence="10">Leader peptidase (Prepilin peptidase)/N-methyltransferase</fullName>
    </submittedName>
</protein>
<organism evidence="10 11">
    <name type="scientific">Kineothrix alysoides</name>
    <dbReference type="NCBI Taxonomy" id="1469948"/>
    <lineage>
        <taxon>Bacteria</taxon>
        <taxon>Bacillati</taxon>
        <taxon>Bacillota</taxon>
        <taxon>Clostridia</taxon>
        <taxon>Lachnospirales</taxon>
        <taxon>Lachnospiraceae</taxon>
        <taxon>Kineothrix</taxon>
    </lineage>
</organism>
<evidence type="ECO:0000256" key="7">
    <source>
        <dbReference type="SAM" id="Phobius"/>
    </source>
</evidence>
<dbReference type="EMBL" id="SLUO01000014">
    <property type="protein sequence ID" value="TCL55598.1"/>
    <property type="molecule type" value="Genomic_DNA"/>
</dbReference>
<dbReference type="Pfam" id="PF06750">
    <property type="entry name" value="A24_N_bact"/>
    <property type="match status" value="1"/>
</dbReference>
<comment type="similarity">
    <text evidence="2">Belongs to the peptidase A24 family.</text>
</comment>
<gene>
    <name evidence="10" type="ORF">EDD76_1147</name>
</gene>